<evidence type="ECO:0000313" key="2">
    <source>
        <dbReference type="EMBL" id="EJK54458.1"/>
    </source>
</evidence>
<feature type="compositionally biased region" description="Basic and acidic residues" evidence="1">
    <location>
        <begin position="11"/>
        <end position="36"/>
    </location>
</feature>
<evidence type="ECO:0000256" key="1">
    <source>
        <dbReference type="SAM" id="MobiDB-lite"/>
    </source>
</evidence>
<protein>
    <submittedName>
        <fullName evidence="2">Uncharacterized protein</fullName>
    </submittedName>
</protein>
<feature type="region of interest" description="Disordered" evidence="1">
    <location>
        <begin position="1"/>
        <end position="49"/>
    </location>
</feature>
<dbReference type="AlphaFoldDB" id="K0RL56"/>
<proteinExistence type="predicted"/>
<feature type="region of interest" description="Disordered" evidence="1">
    <location>
        <begin position="242"/>
        <end position="279"/>
    </location>
</feature>
<comment type="caution">
    <text evidence="2">The sequence shown here is derived from an EMBL/GenBank/DDBJ whole genome shotgun (WGS) entry which is preliminary data.</text>
</comment>
<organism evidence="2 3">
    <name type="scientific">Thalassiosira oceanica</name>
    <name type="common">Marine diatom</name>
    <dbReference type="NCBI Taxonomy" id="159749"/>
    <lineage>
        <taxon>Eukaryota</taxon>
        <taxon>Sar</taxon>
        <taxon>Stramenopiles</taxon>
        <taxon>Ochrophyta</taxon>
        <taxon>Bacillariophyta</taxon>
        <taxon>Coscinodiscophyceae</taxon>
        <taxon>Thalassiosirophycidae</taxon>
        <taxon>Thalassiosirales</taxon>
        <taxon>Thalassiosiraceae</taxon>
        <taxon>Thalassiosira</taxon>
    </lineage>
</organism>
<reference evidence="2 3" key="1">
    <citation type="journal article" date="2012" name="Genome Biol.">
        <title>Genome and low-iron response of an oceanic diatom adapted to chronic iron limitation.</title>
        <authorList>
            <person name="Lommer M."/>
            <person name="Specht M."/>
            <person name="Roy A.S."/>
            <person name="Kraemer L."/>
            <person name="Andreson R."/>
            <person name="Gutowska M.A."/>
            <person name="Wolf J."/>
            <person name="Bergner S.V."/>
            <person name="Schilhabel M.B."/>
            <person name="Klostermeier U.C."/>
            <person name="Beiko R.G."/>
            <person name="Rosenstiel P."/>
            <person name="Hippler M."/>
            <person name="Laroche J."/>
        </authorList>
    </citation>
    <scope>NUCLEOTIDE SEQUENCE [LARGE SCALE GENOMIC DNA]</scope>
    <source>
        <strain evidence="2 3">CCMP1005</strain>
    </source>
</reference>
<dbReference type="Proteomes" id="UP000266841">
    <property type="component" value="Unassembled WGS sequence"/>
</dbReference>
<feature type="non-terminal residue" evidence="2">
    <location>
        <position position="279"/>
    </location>
</feature>
<feature type="compositionally biased region" description="Basic and acidic residues" evidence="1">
    <location>
        <begin position="267"/>
        <end position="279"/>
    </location>
</feature>
<keyword evidence="3" id="KW-1185">Reference proteome</keyword>
<feature type="compositionally biased region" description="Basic and acidic residues" evidence="1">
    <location>
        <begin position="242"/>
        <end position="260"/>
    </location>
</feature>
<dbReference type="EMBL" id="AGNL01035782">
    <property type="protein sequence ID" value="EJK54458.1"/>
    <property type="molecule type" value="Genomic_DNA"/>
</dbReference>
<gene>
    <name evidence="2" type="ORF">THAOC_25910</name>
</gene>
<evidence type="ECO:0000313" key="3">
    <source>
        <dbReference type="Proteomes" id="UP000266841"/>
    </source>
</evidence>
<name>K0RL56_THAOC</name>
<sequence length="279" mass="31039">MARASSASRAEPWELGRAPERTSDARKRGGDKKKLTGVDALAPGRRRPEDADAVVRSLLELALVDRPVPRRDRAGPVELAVAERPFGQRSKCREKAFRMGGTRWNGGDRKLTGVRVPALPGDHERPRPHLSLVIPSDRVFQVRQKDQTRELGAPVHLAASRAIPVPRPSPERSLVRLHLDRASHPPVNELPRFPVDVAAEQVAVGEVYYRVLLLDARAGFTVEGVLVLVVLVVEIAARPAVDPRQDARDPVHELRPLLRPDRRRRPERPVESRGGVRVE</sequence>
<accession>K0RL56</accession>